<organism evidence="1 2">
    <name type="scientific">Sphaerodactylus townsendi</name>
    <dbReference type="NCBI Taxonomy" id="933632"/>
    <lineage>
        <taxon>Eukaryota</taxon>
        <taxon>Metazoa</taxon>
        <taxon>Chordata</taxon>
        <taxon>Craniata</taxon>
        <taxon>Vertebrata</taxon>
        <taxon>Euteleostomi</taxon>
        <taxon>Lepidosauria</taxon>
        <taxon>Squamata</taxon>
        <taxon>Bifurcata</taxon>
        <taxon>Gekkota</taxon>
        <taxon>Sphaerodactylidae</taxon>
        <taxon>Sphaerodactylus</taxon>
    </lineage>
</organism>
<sequence>MHQMSAWIRFDVIPSLLVTGCALHSSLIVSGQKHLILWHWNFCHFHYLLCNTKFLKEKNLIKIEITKGDGLTEMHTQDKEDKPWCLSQITIWPLLKMHMY</sequence>
<reference evidence="1" key="1">
    <citation type="submission" date="2021-08" db="EMBL/GenBank/DDBJ databases">
        <title>The first chromosome-level gecko genome reveals the dynamic sex chromosomes of Neotropical dwarf geckos (Sphaerodactylidae: Sphaerodactylus).</title>
        <authorList>
            <person name="Pinto B.J."/>
            <person name="Keating S.E."/>
            <person name="Gamble T."/>
        </authorList>
    </citation>
    <scope>NUCLEOTIDE SEQUENCE</scope>
    <source>
        <strain evidence="1">TG3544</strain>
    </source>
</reference>
<keyword evidence="2" id="KW-1185">Reference proteome</keyword>
<protein>
    <submittedName>
        <fullName evidence="1">Uncharacterized protein</fullName>
    </submittedName>
</protein>
<evidence type="ECO:0000313" key="1">
    <source>
        <dbReference type="EMBL" id="KAH8017590.1"/>
    </source>
</evidence>
<evidence type="ECO:0000313" key="2">
    <source>
        <dbReference type="Proteomes" id="UP000827872"/>
    </source>
</evidence>
<dbReference type="EMBL" id="CM037614">
    <property type="protein sequence ID" value="KAH8017590.1"/>
    <property type="molecule type" value="Genomic_DNA"/>
</dbReference>
<name>A0ACB8GDP2_9SAUR</name>
<accession>A0ACB8GDP2</accession>
<dbReference type="Proteomes" id="UP000827872">
    <property type="component" value="Linkage Group LG01"/>
</dbReference>
<gene>
    <name evidence="1" type="ORF">K3G42_030919</name>
</gene>
<comment type="caution">
    <text evidence="1">The sequence shown here is derived from an EMBL/GenBank/DDBJ whole genome shotgun (WGS) entry which is preliminary data.</text>
</comment>
<proteinExistence type="predicted"/>